<protein>
    <submittedName>
        <fullName evidence="1">Uncharacterized protein</fullName>
    </submittedName>
</protein>
<evidence type="ECO:0000313" key="2">
    <source>
        <dbReference type="Proteomes" id="UP001589610"/>
    </source>
</evidence>
<accession>A0ABV5TS15</accession>
<gene>
    <name evidence="1" type="ORF">ACFFRH_37520</name>
</gene>
<comment type="caution">
    <text evidence="1">The sequence shown here is derived from an EMBL/GenBank/DDBJ whole genome shotgun (WGS) entry which is preliminary data.</text>
</comment>
<organism evidence="1 2">
    <name type="scientific">Streptosporangium vulgare</name>
    <dbReference type="NCBI Taxonomy" id="46190"/>
    <lineage>
        <taxon>Bacteria</taxon>
        <taxon>Bacillati</taxon>
        <taxon>Actinomycetota</taxon>
        <taxon>Actinomycetes</taxon>
        <taxon>Streptosporangiales</taxon>
        <taxon>Streptosporangiaceae</taxon>
        <taxon>Streptosporangium</taxon>
    </lineage>
</organism>
<keyword evidence="2" id="KW-1185">Reference proteome</keyword>
<sequence length="82" mass="9312">MPYDSKIHGTYGAYLRGGQPLGGRGPDVITQEPTWHTRDQVHEERREDGSRIQARQDQLGNVVTRETTPGGVERQHVHIILR</sequence>
<proteinExistence type="predicted"/>
<reference evidence="1 2" key="1">
    <citation type="submission" date="2024-09" db="EMBL/GenBank/DDBJ databases">
        <authorList>
            <person name="Sun Q."/>
            <person name="Mori K."/>
        </authorList>
    </citation>
    <scope>NUCLEOTIDE SEQUENCE [LARGE SCALE GENOMIC DNA]</scope>
    <source>
        <strain evidence="1 2">JCM 3028</strain>
    </source>
</reference>
<dbReference type="Proteomes" id="UP001589610">
    <property type="component" value="Unassembled WGS sequence"/>
</dbReference>
<evidence type="ECO:0000313" key="1">
    <source>
        <dbReference type="EMBL" id="MFB9681210.1"/>
    </source>
</evidence>
<name>A0ABV5TS15_9ACTN</name>
<dbReference type="EMBL" id="JBHMBS010000031">
    <property type="protein sequence ID" value="MFB9681210.1"/>
    <property type="molecule type" value="Genomic_DNA"/>
</dbReference>
<dbReference type="RefSeq" id="WP_344747093.1">
    <property type="nucleotide sequence ID" value="NZ_BAAAWW010000117.1"/>
</dbReference>